<dbReference type="EMBL" id="MRZV01002421">
    <property type="protein sequence ID" value="PIK33756.1"/>
    <property type="molecule type" value="Genomic_DNA"/>
</dbReference>
<dbReference type="OrthoDB" id="10470965at2759"/>
<feature type="compositionally biased region" description="Low complexity" evidence="1">
    <location>
        <begin position="257"/>
        <end position="271"/>
    </location>
</feature>
<proteinExistence type="predicted"/>
<feature type="compositionally biased region" description="Acidic residues" evidence="1">
    <location>
        <begin position="202"/>
        <end position="219"/>
    </location>
</feature>
<feature type="region of interest" description="Disordered" evidence="1">
    <location>
        <begin position="175"/>
        <end position="224"/>
    </location>
</feature>
<reference evidence="2 3" key="1">
    <citation type="journal article" date="2017" name="PLoS Biol.">
        <title>The sea cucumber genome provides insights into morphological evolution and visceral regeneration.</title>
        <authorList>
            <person name="Zhang X."/>
            <person name="Sun L."/>
            <person name="Yuan J."/>
            <person name="Sun Y."/>
            <person name="Gao Y."/>
            <person name="Zhang L."/>
            <person name="Li S."/>
            <person name="Dai H."/>
            <person name="Hamel J.F."/>
            <person name="Liu C."/>
            <person name="Yu Y."/>
            <person name="Liu S."/>
            <person name="Lin W."/>
            <person name="Guo K."/>
            <person name="Jin S."/>
            <person name="Xu P."/>
            <person name="Storey K.B."/>
            <person name="Huan P."/>
            <person name="Zhang T."/>
            <person name="Zhou Y."/>
            <person name="Zhang J."/>
            <person name="Lin C."/>
            <person name="Li X."/>
            <person name="Xing L."/>
            <person name="Huo D."/>
            <person name="Sun M."/>
            <person name="Wang L."/>
            <person name="Mercier A."/>
            <person name="Li F."/>
            <person name="Yang H."/>
            <person name="Xiang J."/>
        </authorList>
    </citation>
    <scope>NUCLEOTIDE SEQUENCE [LARGE SCALE GENOMIC DNA]</scope>
    <source>
        <strain evidence="2">Shaxun</strain>
        <tissue evidence="2">Muscle</tissue>
    </source>
</reference>
<feature type="region of interest" description="Disordered" evidence="1">
    <location>
        <begin position="251"/>
        <end position="305"/>
    </location>
</feature>
<organism evidence="2 3">
    <name type="scientific">Stichopus japonicus</name>
    <name type="common">Sea cucumber</name>
    <dbReference type="NCBI Taxonomy" id="307972"/>
    <lineage>
        <taxon>Eukaryota</taxon>
        <taxon>Metazoa</taxon>
        <taxon>Echinodermata</taxon>
        <taxon>Eleutherozoa</taxon>
        <taxon>Echinozoa</taxon>
        <taxon>Holothuroidea</taxon>
        <taxon>Aspidochirotacea</taxon>
        <taxon>Aspidochirotida</taxon>
        <taxon>Stichopodidae</taxon>
        <taxon>Apostichopus</taxon>
    </lineage>
</organism>
<feature type="compositionally biased region" description="Polar residues" evidence="1">
    <location>
        <begin position="175"/>
        <end position="184"/>
    </location>
</feature>
<gene>
    <name evidence="2" type="ORF">BSL78_29429</name>
</gene>
<protein>
    <submittedName>
        <fullName evidence="2">Putative flocculation protein FLO11</fullName>
    </submittedName>
</protein>
<sequence>MEAASVTQHKALANEDSARNISLSKLSSVVTDTSVGYTDSLTITKSIKVAANIEIPIHIPIAQPLHRPISGRGRRKHGNAGLKQKIRPKVRETLKKIMPAPLPTVFIKTDKSVSDAPNLMENVMNDPTIQEMLKQNPGHTLTLVRLPDGQMPPIQLDNLPSSETVLIGDHPVQVHLSNQTTSSPGRMPGRAGRKRKRRKTEDSEEEKEAEEGEDAEEEEVVQKVTRSGRVIKPPSYQGKYYVGLKGKTYKVSEPSEENNSSSSDVNGVKKSQTFASDTNSKPVKKGPGRPRKYPPSLSEGASEAVHDPVPRYQISRLAKQVSSWDFMLMRAAGQSPGKSGKLFYSELLKEFKTLLVNMRRLSDSVLHEIPESSSQVEEDNGTVRLSENLASSLGQRMGSFKACSLSQRSSKTSDPLAGSRCIKLPRQEGEGRNPAVYFSGGWITAARDGFSREQSIACVIHCIVMSLLQTVESFNNQTEELSLVEPTLTTQVELAEDPGLQDPTVPLMTTQVQGALVPQGSVIMEMEDGTFMAQTPDGATMEIQAPDSMTLEALSELLDQATGALAATSIEAGLPLSESLEKEHIPDDSVIKESEILSPPAIPRTMIGNLQVKRSIELSKSRISRPATILLQT</sequence>
<evidence type="ECO:0000313" key="2">
    <source>
        <dbReference type="EMBL" id="PIK33756.1"/>
    </source>
</evidence>
<dbReference type="Proteomes" id="UP000230750">
    <property type="component" value="Unassembled WGS sequence"/>
</dbReference>
<accession>A0A2G8JDE0</accession>
<keyword evidence="3" id="KW-1185">Reference proteome</keyword>
<evidence type="ECO:0000313" key="3">
    <source>
        <dbReference type="Proteomes" id="UP000230750"/>
    </source>
</evidence>
<name>A0A2G8JDE0_STIJA</name>
<feature type="compositionally biased region" description="Basic residues" evidence="1">
    <location>
        <begin position="282"/>
        <end position="292"/>
    </location>
</feature>
<dbReference type="AlphaFoldDB" id="A0A2G8JDE0"/>
<evidence type="ECO:0000256" key="1">
    <source>
        <dbReference type="SAM" id="MobiDB-lite"/>
    </source>
</evidence>
<comment type="caution">
    <text evidence="2">The sequence shown here is derived from an EMBL/GenBank/DDBJ whole genome shotgun (WGS) entry which is preliminary data.</text>
</comment>